<dbReference type="Gene3D" id="3.40.1350.10">
    <property type="match status" value="1"/>
</dbReference>
<accession>A0A6J5SFC2</accession>
<dbReference type="EMBL" id="LR798382">
    <property type="protein sequence ID" value="CAB5228061.1"/>
    <property type="molecule type" value="Genomic_DNA"/>
</dbReference>
<gene>
    <name evidence="1" type="ORF">UFOVP1444_4</name>
    <name evidence="2" type="ORF">UFOVP1536_49</name>
</gene>
<dbReference type="EMBL" id="LR797393">
    <property type="protein sequence ID" value="CAB4212390.1"/>
    <property type="molecule type" value="Genomic_DNA"/>
</dbReference>
<dbReference type="GO" id="GO:0003676">
    <property type="term" value="F:nucleic acid binding"/>
    <property type="evidence" value="ECO:0007669"/>
    <property type="project" value="InterPro"/>
</dbReference>
<dbReference type="InterPro" id="IPR011856">
    <property type="entry name" value="tRNA_endonuc-like_dom_sf"/>
</dbReference>
<keyword evidence="1" id="KW-0255">Endonuclease</keyword>
<proteinExistence type="predicted"/>
<protein>
    <submittedName>
        <fullName evidence="1">Restriction_endonuclease_like domain containing protein</fullName>
    </submittedName>
</protein>
<evidence type="ECO:0000313" key="1">
    <source>
        <dbReference type="EMBL" id="CAB4212390.1"/>
    </source>
</evidence>
<keyword evidence="1" id="KW-0540">Nuclease</keyword>
<evidence type="ECO:0000313" key="2">
    <source>
        <dbReference type="EMBL" id="CAB5228061.1"/>
    </source>
</evidence>
<organism evidence="1">
    <name type="scientific">uncultured Caudovirales phage</name>
    <dbReference type="NCBI Taxonomy" id="2100421"/>
    <lineage>
        <taxon>Viruses</taxon>
        <taxon>Duplodnaviria</taxon>
        <taxon>Heunggongvirae</taxon>
        <taxon>Uroviricota</taxon>
        <taxon>Caudoviricetes</taxon>
        <taxon>Peduoviridae</taxon>
        <taxon>Maltschvirus</taxon>
        <taxon>Maltschvirus maltsch</taxon>
    </lineage>
</organism>
<name>A0A6J5SFC2_9CAUD</name>
<dbReference type="GO" id="GO:0004519">
    <property type="term" value="F:endonuclease activity"/>
    <property type="evidence" value="ECO:0007669"/>
    <property type="project" value="UniProtKB-KW"/>
</dbReference>
<reference evidence="1" key="1">
    <citation type="submission" date="2020-05" db="EMBL/GenBank/DDBJ databases">
        <authorList>
            <person name="Chiriac C."/>
            <person name="Salcher M."/>
            <person name="Ghai R."/>
            <person name="Kavagutti S V."/>
        </authorList>
    </citation>
    <scope>NUCLEOTIDE SEQUENCE</scope>
</reference>
<keyword evidence="1" id="KW-0378">Hydrolase</keyword>
<sequence length="106" mass="11859">MNSRAKGARGERAFRDLLRAEGYEARRGQQFSGSPDSPDVVCPDLQGVHFEIKCVEKLNIEDAMIQARRDAGTTKTPIVAHKRNHCGWLITMDAATYFSLIRNKPA</sequence>